<reference evidence="2" key="1">
    <citation type="submission" date="2007-04" db="EMBL/GenBank/DDBJ databases">
        <authorList>
            <consortium name="The Broad Institute Genome Sequencing Platform"/>
            <person name="Birren B."/>
            <person name="Lander E."/>
            <person name="Galagan J."/>
            <person name="Nusbaum C."/>
            <person name="Devon K."/>
            <person name="Ma L.-J."/>
            <person name="Jaffe D."/>
            <person name="Butler J."/>
            <person name="Alvarez P."/>
            <person name="Gnerre S."/>
            <person name="Grabherr M."/>
            <person name="Kleber M."/>
            <person name="Mauceli E."/>
            <person name="Brockman W."/>
            <person name="MacCallum I.A."/>
            <person name="Young S."/>
            <person name="LaButti K."/>
            <person name="DeCaprio D."/>
            <person name="Crawford M."/>
            <person name="Koehrsen M."/>
            <person name="Engels R."/>
            <person name="Montgomery P."/>
            <person name="Pearson M."/>
            <person name="Howarth C."/>
            <person name="Larson L."/>
            <person name="White J."/>
            <person name="O'Leary S."/>
            <person name="Kodira C."/>
            <person name="Zeng Q."/>
            <person name="Yandava C."/>
            <person name="Alvarado L."/>
            <person name="Kistler C."/>
            <person name="Shim W.-B."/>
            <person name="Kang S."/>
            <person name="Woloshuk C."/>
        </authorList>
    </citation>
    <scope>NUCLEOTIDE SEQUENCE</scope>
    <source>
        <strain evidence="2">4287</strain>
    </source>
</reference>
<gene>
    <name evidence="1" type="ORF">FOXG_22545</name>
    <name evidence="2" type="ORF">FOXG_22572</name>
</gene>
<organism evidence="2 3">
    <name type="scientific">Fusarium oxysporum f. sp. lycopersici (strain 4287 / CBS 123668 / FGSC 9935 / NRRL 34936)</name>
    <name type="common">Fusarium vascular wilt of tomato</name>
    <dbReference type="NCBI Taxonomy" id="426428"/>
    <lineage>
        <taxon>Eukaryota</taxon>
        <taxon>Fungi</taxon>
        <taxon>Dikarya</taxon>
        <taxon>Ascomycota</taxon>
        <taxon>Pezizomycotina</taxon>
        <taxon>Sordariomycetes</taxon>
        <taxon>Hypocreomycetidae</taxon>
        <taxon>Hypocreales</taxon>
        <taxon>Nectriaceae</taxon>
        <taxon>Fusarium</taxon>
        <taxon>Fusarium oxysporum species complex</taxon>
    </lineage>
</organism>
<accession>A0A0J9WAD3</accession>
<dbReference type="KEGG" id="fox:FOXG_22572"/>
<evidence type="ECO:0000313" key="3">
    <source>
        <dbReference type="Proteomes" id="UP000009097"/>
    </source>
</evidence>
<dbReference type="VEuPathDB" id="FungiDB:FOXG_22572"/>
<dbReference type="KEGG" id="fox:FOXG_22545"/>
<reference evidence="2" key="2">
    <citation type="journal article" date="2010" name="Nature">
        <title>Comparative genomics reveals mobile pathogenicity chromosomes in Fusarium.</title>
        <authorList>
            <person name="Ma L.J."/>
            <person name="van der Does H.C."/>
            <person name="Borkovich K.A."/>
            <person name="Coleman J.J."/>
            <person name="Daboussi M.J."/>
            <person name="Di Pietro A."/>
            <person name="Dufresne M."/>
            <person name="Freitag M."/>
            <person name="Grabherr M."/>
            <person name="Henrissat B."/>
            <person name="Houterman P.M."/>
            <person name="Kang S."/>
            <person name="Shim W.B."/>
            <person name="Woloshuk C."/>
            <person name="Xie X."/>
            <person name="Xu J.R."/>
            <person name="Antoniw J."/>
            <person name="Baker S.E."/>
            <person name="Bluhm B.H."/>
            <person name="Breakspear A."/>
            <person name="Brown D.W."/>
            <person name="Butchko R.A."/>
            <person name="Chapman S."/>
            <person name="Coulson R."/>
            <person name="Coutinho P.M."/>
            <person name="Danchin E.G."/>
            <person name="Diener A."/>
            <person name="Gale L.R."/>
            <person name="Gardiner D.M."/>
            <person name="Goff S."/>
            <person name="Hammond-Kosack K.E."/>
            <person name="Hilburn K."/>
            <person name="Hua-Van A."/>
            <person name="Jonkers W."/>
            <person name="Kazan K."/>
            <person name="Kodira C.D."/>
            <person name="Koehrsen M."/>
            <person name="Kumar L."/>
            <person name="Lee Y.H."/>
            <person name="Li L."/>
            <person name="Manners J.M."/>
            <person name="Miranda-Saavedra D."/>
            <person name="Mukherjee M."/>
            <person name="Park G."/>
            <person name="Park J."/>
            <person name="Park S.Y."/>
            <person name="Proctor R.H."/>
            <person name="Regev A."/>
            <person name="Ruiz-Roldan M.C."/>
            <person name="Sain D."/>
            <person name="Sakthikumar S."/>
            <person name="Sykes S."/>
            <person name="Schwartz D.C."/>
            <person name="Turgeon B.G."/>
            <person name="Wapinski I."/>
            <person name="Yoder O."/>
            <person name="Young S."/>
            <person name="Zeng Q."/>
            <person name="Zhou S."/>
            <person name="Galagan J."/>
            <person name="Cuomo C.A."/>
            <person name="Kistler H.C."/>
            <person name="Rep M."/>
        </authorList>
    </citation>
    <scope>NUCLEOTIDE SEQUENCE [LARGE SCALE GENOMIC DNA]</scope>
    <source>
        <strain evidence="2">4287</strain>
    </source>
</reference>
<proteinExistence type="predicted"/>
<dbReference type="GeneID" id="28963251"/>
<dbReference type="EMBL" id="DS231733">
    <property type="protein sequence ID" value="KNB19461.1"/>
    <property type="molecule type" value="Genomic_DNA"/>
</dbReference>
<dbReference type="AlphaFoldDB" id="A0A0J9WAD3"/>
<evidence type="ECO:0000313" key="1">
    <source>
        <dbReference type="EMBL" id="KNB19378.1"/>
    </source>
</evidence>
<dbReference type="RefSeq" id="XP_018257506.1">
    <property type="nucleotide sequence ID" value="XM_018402987.1"/>
</dbReference>
<dbReference type="Proteomes" id="UP000009097">
    <property type="component" value="Unassembled WGS sequence"/>
</dbReference>
<evidence type="ECO:0000313" key="2">
    <source>
        <dbReference type="EMBL" id="KNB19461.1"/>
    </source>
</evidence>
<name>A0A0J9WAD3_FUSO4</name>
<protein>
    <submittedName>
        <fullName evidence="2">Uncharacterized protein</fullName>
    </submittedName>
</protein>
<sequence length="44" mass="5180">MQTQDQRRAFDLYRLVVDKVFEVSYVPGYVLGDHNLVQKPIELV</sequence>
<dbReference type="VEuPathDB" id="FungiDB:FOXG_22545"/>
<dbReference type="RefSeq" id="XP_018257423.1">
    <property type="nucleotide sequence ID" value="XM_018402960.1"/>
</dbReference>
<dbReference type="GeneID" id="28963278"/>
<dbReference type="EMBL" id="DS231732">
    <property type="protein sequence ID" value="KNB19378.1"/>
    <property type="molecule type" value="Genomic_DNA"/>
</dbReference>